<dbReference type="GO" id="GO:0009398">
    <property type="term" value="P:FMN biosynthetic process"/>
    <property type="evidence" value="ECO:0007669"/>
    <property type="project" value="UniProtKB-UniRule"/>
</dbReference>
<dbReference type="InterPro" id="IPR015865">
    <property type="entry name" value="Riboflavin_kinase_bac/euk"/>
</dbReference>
<dbReference type="OrthoDB" id="9803667at2"/>
<dbReference type="EC" id="2.7.1.26" evidence="15"/>
<comment type="caution">
    <text evidence="17">The sequence shown here is derived from an EMBL/GenBank/DDBJ whole genome shotgun (WGS) entry which is preliminary data.</text>
</comment>
<dbReference type="AlphaFoldDB" id="A0A2T5MI37"/>
<evidence type="ECO:0000256" key="5">
    <source>
        <dbReference type="ARBA" id="ARBA00022643"/>
    </source>
</evidence>
<dbReference type="InterPro" id="IPR015864">
    <property type="entry name" value="FAD_synthase"/>
</dbReference>
<sequence>MEIIRGQHNLRDRHRGCVLTIGNFDGVHRGHQALIAQARARAKELGLPLVVLSFEPTPREFFSPESVAGRVVTFRSRIALLSAQGVDRLVLQRFDKKFSAYDPTAFVEQLLVGKLGVRALVIGDDFRFGARRGGGIELLRELGKKHGYTIENLDTVELDGCRFSSTALRAALAEADVKLAAALLGRPYTLCGRIRRGLQLGRTLGMPTTNVNLHRKLALKQGIYAVRAKVNGRDWEGVASLGVRPTLGLTRCLLETHLFGEPGELYGSTMEVEFCRYLRPELKFDSLDALSVQMQRDADDARAFFASNHA</sequence>
<comment type="function">
    <text evidence="1">Catalyzes the phosphorylation of riboflavin to FMN followed by the adenylation of FMN to FAD.</text>
</comment>
<dbReference type="InterPro" id="IPR023468">
    <property type="entry name" value="Riboflavin_kinase"/>
</dbReference>
<dbReference type="GO" id="GO:0009231">
    <property type="term" value="P:riboflavin biosynthetic process"/>
    <property type="evidence" value="ECO:0007669"/>
    <property type="project" value="InterPro"/>
</dbReference>
<evidence type="ECO:0000256" key="9">
    <source>
        <dbReference type="ARBA" id="ARBA00022777"/>
    </source>
</evidence>
<keyword evidence="9 15" id="KW-0418">Kinase</keyword>
<dbReference type="InterPro" id="IPR023465">
    <property type="entry name" value="Riboflavin_kinase_dom_sf"/>
</dbReference>
<dbReference type="Gene3D" id="2.40.30.30">
    <property type="entry name" value="Riboflavin kinase-like"/>
    <property type="match status" value="1"/>
</dbReference>
<dbReference type="InterPro" id="IPR014729">
    <property type="entry name" value="Rossmann-like_a/b/a_fold"/>
</dbReference>
<evidence type="ECO:0000313" key="18">
    <source>
        <dbReference type="Proteomes" id="UP000244248"/>
    </source>
</evidence>
<evidence type="ECO:0000313" key="17">
    <source>
        <dbReference type="EMBL" id="PTU32230.1"/>
    </source>
</evidence>
<dbReference type="PANTHER" id="PTHR22749">
    <property type="entry name" value="RIBOFLAVIN KINASE/FMN ADENYLYLTRANSFERASE"/>
    <property type="match status" value="1"/>
</dbReference>
<dbReference type="Pfam" id="PF01687">
    <property type="entry name" value="Flavokinase"/>
    <property type="match status" value="1"/>
</dbReference>
<evidence type="ECO:0000256" key="12">
    <source>
        <dbReference type="ARBA" id="ARBA00023268"/>
    </source>
</evidence>
<comment type="pathway">
    <text evidence="2 15">Cofactor biosynthesis; FAD biosynthesis; FAD from FMN: step 1/1.</text>
</comment>
<dbReference type="GO" id="GO:0008531">
    <property type="term" value="F:riboflavin kinase activity"/>
    <property type="evidence" value="ECO:0007669"/>
    <property type="project" value="UniProtKB-UniRule"/>
</dbReference>
<keyword evidence="7 15" id="KW-0548">Nucleotidyltransferase</keyword>
<evidence type="ECO:0000256" key="15">
    <source>
        <dbReference type="PIRNR" id="PIRNR004491"/>
    </source>
</evidence>
<accession>A0A2T5MI37</accession>
<dbReference type="PANTHER" id="PTHR22749:SF6">
    <property type="entry name" value="RIBOFLAVIN KINASE"/>
    <property type="match status" value="1"/>
</dbReference>
<dbReference type="NCBIfam" id="TIGR00083">
    <property type="entry name" value="ribF"/>
    <property type="match status" value="1"/>
</dbReference>
<name>A0A2T5MI37_9GAMM</name>
<dbReference type="GO" id="GO:0005524">
    <property type="term" value="F:ATP binding"/>
    <property type="evidence" value="ECO:0007669"/>
    <property type="project" value="UniProtKB-UniRule"/>
</dbReference>
<dbReference type="CDD" id="cd02064">
    <property type="entry name" value="FAD_synthetase_N"/>
    <property type="match status" value="1"/>
</dbReference>
<dbReference type="SUPFAM" id="SSF52374">
    <property type="entry name" value="Nucleotidylyl transferase"/>
    <property type="match status" value="1"/>
</dbReference>
<keyword evidence="12" id="KW-0511">Multifunctional enzyme</keyword>
<keyword evidence="4 15" id="KW-0285">Flavoprotein</keyword>
<dbReference type="SMART" id="SM00904">
    <property type="entry name" value="Flavokinase"/>
    <property type="match status" value="1"/>
</dbReference>
<keyword evidence="6 15" id="KW-0808">Transferase</keyword>
<keyword evidence="10 15" id="KW-0274">FAD</keyword>
<dbReference type="InterPro" id="IPR002606">
    <property type="entry name" value="Riboflavin_kinase_bac"/>
</dbReference>
<dbReference type="FunFam" id="3.40.50.620:FF:000021">
    <property type="entry name" value="Riboflavin biosynthesis protein"/>
    <property type="match status" value="1"/>
</dbReference>
<comment type="catalytic activity">
    <reaction evidence="14 15">
        <text>FMN + ATP + H(+) = FAD + diphosphate</text>
        <dbReference type="Rhea" id="RHEA:17237"/>
        <dbReference type="ChEBI" id="CHEBI:15378"/>
        <dbReference type="ChEBI" id="CHEBI:30616"/>
        <dbReference type="ChEBI" id="CHEBI:33019"/>
        <dbReference type="ChEBI" id="CHEBI:57692"/>
        <dbReference type="ChEBI" id="CHEBI:58210"/>
        <dbReference type="EC" id="2.7.7.2"/>
    </reaction>
</comment>
<dbReference type="EC" id="2.7.7.2" evidence="15"/>
<evidence type="ECO:0000256" key="8">
    <source>
        <dbReference type="ARBA" id="ARBA00022741"/>
    </source>
</evidence>
<feature type="domain" description="Riboflavin kinase" evidence="16">
    <location>
        <begin position="183"/>
        <end position="306"/>
    </location>
</feature>
<evidence type="ECO:0000256" key="13">
    <source>
        <dbReference type="ARBA" id="ARBA00047880"/>
    </source>
</evidence>
<dbReference type="Gene3D" id="3.40.50.620">
    <property type="entry name" value="HUPs"/>
    <property type="match status" value="1"/>
</dbReference>
<evidence type="ECO:0000256" key="14">
    <source>
        <dbReference type="ARBA" id="ARBA00049494"/>
    </source>
</evidence>
<evidence type="ECO:0000256" key="2">
    <source>
        <dbReference type="ARBA" id="ARBA00004726"/>
    </source>
</evidence>
<dbReference type="SUPFAM" id="SSF82114">
    <property type="entry name" value="Riboflavin kinase-like"/>
    <property type="match status" value="1"/>
</dbReference>
<evidence type="ECO:0000259" key="16">
    <source>
        <dbReference type="SMART" id="SM00904"/>
    </source>
</evidence>
<organism evidence="17 18">
    <name type="scientific">Stenotrophobium rhamnosiphilum</name>
    <dbReference type="NCBI Taxonomy" id="2029166"/>
    <lineage>
        <taxon>Bacteria</taxon>
        <taxon>Pseudomonadati</taxon>
        <taxon>Pseudomonadota</taxon>
        <taxon>Gammaproteobacteria</taxon>
        <taxon>Nevskiales</taxon>
        <taxon>Nevskiaceae</taxon>
        <taxon>Stenotrophobium</taxon>
    </lineage>
</organism>
<dbReference type="RefSeq" id="WP_107939422.1">
    <property type="nucleotide sequence ID" value="NZ_QANS01000002.1"/>
</dbReference>
<keyword evidence="8 15" id="KW-0547">Nucleotide-binding</keyword>
<dbReference type="EMBL" id="QANS01000002">
    <property type="protein sequence ID" value="PTU32230.1"/>
    <property type="molecule type" value="Genomic_DNA"/>
</dbReference>
<dbReference type="Pfam" id="PF06574">
    <property type="entry name" value="FAD_syn"/>
    <property type="match status" value="1"/>
</dbReference>
<dbReference type="GO" id="GO:0006747">
    <property type="term" value="P:FAD biosynthetic process"/>
    <property type="evidence" value="ECO:0007669"/>
    <property type="project" value="UniProtKB-UniRule"/>
</dbReference>
<dbReference type="PIRSF" id="PIRSF004491">
    <property type="entry name" value="FAD_Synth"/>
    <property type="match status" value="1"/>
</dbReference>
<evidence type="ECO:0000256" key="3">
    <source>
        <dbReference type="ARBA" id="ARBA00005201"/>
    </source>
</evidence>
<comment type="pathway">
    <text evidence="3 15">Cofactor biosynthesis; FMN biosynthesis; FMN from riboflavin (ATP route): step 1/1.</text>
</comment>
<gene>
    <name evidence="17" type="ORF">CJD38_06110</name>
</gene>
<comment type="catalytic activity">
    <reaction evidence="13 15">
        <text>riboflavin + ATP = FMN + ADP + H(+)</text>
        <dbReference type="Rhea" id="RHEA:14357"/>
        <dbReference type="ChEBI" id="CHEBI:15378"/>
        <dbReference type="ChEBI" id="CHEBI:30616"/>
        <dbReference type="ChEBI" id="CHEBI:57986"/>
        <dbReference type="ChEBI" id="CHEBI:58210"/>
        <dbReference type="ChEBI" id="CHEBI:456216"/>
        <dbReference type="EC" id="2.7.1.26"/>
    </reaction>
</comment>
<evidence type="ECO:0000256" key="11">
    <source>
        <dbReference type="ARBA" id="ARBA00022840"/>
    </source>
</evidence>
<keyword evidence="5 15" id="KW-0288">FMN</keyword>
<dbReference type="NCBIfam" id="NF004159">
    <property type="entry name" value="PRK05627.1-2"/>
    <property type="match status" value="1"/>
</dbReference>
<dbReference type="GO" id="GO:0003919">
    <property type="term" value="F:FMN adenylyltransferase activity"/>
    <property type="evidence" value="ECO:0007669"/>
    <property type="project" value="UniProtKB-UniRule"/>
</dbReference>
<dbReference type="UniPathway" id="UPA00276">
    <property type="reaction ID" value="UER00406"/>
</dbReference>
<proteinExistence type="inferred from homology"/>
<dbReference type="UniPathway" id="UPA00277">
    <property type="reaction ID" value="UER00407"/>
</dbReference>
<keyword evidence="11 15" id="KW-0067">ATP-binding</keyword>
<evidence type="ECO:0000256" key="4">
    <source>
        <dbReference type="ARBA" id="ARBA00022630"/>
    </source>
</evidence>
<evidence type="ECO:0000256" key="1">
    <source>
        <dbReference type="ARBA" id="ARBA00002121"/>
    </source>
</evidence>
<dbReference type="Proteomes" id="UP000244248">
    <property type="component" value="Unassembled WGS sequence"/>
</dbReference>
<evidence type="ECO:0000256" key="6">
    <source>
        <dbReference type="ARBA" id="ARBA00022679"/>
    </source>
</evidence>
<comment type="similarity">
    <text evidence="15">Belongs to the ribF family.</text>
</comment>
<protein>
    <recommendedName>
        <fullName evidence="15">Riboflavin biosynthesis protein</fullName>
    </recommendedName>
    <domain>
        <recommendedName>
            <fullName evidence="15">Riboflavin kinase</fullName>
            <ecNumber evidence="15">2.7.1.26</ecNumber>
        </recommendedName>
        <alternativeName>
            <fullName evidence="15">Flavokinase</fullName>
        </alternativeName>
    </domain>
    <domain>
        <recommendedName>
            <fullName evidence="15">FMN adenylyltransferase</fullName>
            <ecNumber evidence="15">2.7.7.2</ecNumber>
        </recommendedName>
        <alternativeName>
            <fullName evidence="15">FAD pyrophosphorylase</fullName>
        </alternativeName>
        <alternativeName>
            <fullName evidence="15">FAD synthase</fullName>
        </alternativeName>
    </domain>
</protein>
<dbReference type="NCBIfam" id="NF004160">
    <property type="entry name" value="PRK05627.1-3"/>
    <property type="match status" value="1"/>
</dbReference>
<dbReference type="NCBIfam" id="NF004163">
    <property type="entry name" value="PRK05627.1-6"/>
    <property type="match status" value="1"/>
</dbReference>
<reference evidence="17 18" key="1">
    <citation type="submission" date="2018-04" db="EMBL/GenBank/DDBJ databases">
        <title>Novel species isolated from glacier.</title>
        <authorList>
            <person name="Liu Q."/>
            <person name="Xin Y.-H."/>
        </authorList>
    </citation>
    <scope>NUCLEOTIDE SEQUENCE [LARGE SCALE GENOMIC DNA]</scope>
    <source>
        <strain evidence="17 18">GT1R17</strain>
    </source>
</reference>
<keyword evidence="18" id="KW-1185">Reference proteome</keyword>
<evidence type="ECO:0000256" key="10">
    <source>
        <dbReference type="ARBA" id="ARBA00022827"/>
    </source>
</evidence>
<evidence type="ECO:0000256" key="7">
    <source>
        <dbReference type="ARBA" id="ARBA00022695"/>
    </source>
</evidence>